<dbReference type="GO" id="GO:0015171">
    <property type="term" value="F:amino acid transmembrane transporter activity"/>
    <property type="evidence" value="ECO:0007669"/>
    <property type="project" value="TreeGrafter"/>
</dbReference>
<accession>A0A347ZRB3</accession>
<keyword evidence="2" id="KW-1003">Cell membrane</keyword>
<dbReference type="Proteomes" id="UP000256388">
    <property type="component" value="Unassembled WGS sequence"/>
</dbReference>
<gene>
    <name evidence="7" type="ORF">DFR64_1492</name>
</gene>
<evidence type="ECO:0000256" key="2">
    <source>
        <dbReference type="ARBA" id="ARBA00022475"/>
    </source>
</evidence>
<organism evidence="7 8">
    <name type="scientific">Pelolinea submarina</name>
    <dbReference type="NCBI Taxonomy" id="913107"/>
    <lineage>
        <taxon>Bacteria</taxon>
        <taxon>Bacillati</taxon>
        <taxon>Chloroflexota</taxon>
        <taxon>Anaerolineae</taxon>
        <taxon>Anaerolineales</taxon>
        <taxon>Anaerolineaceae</taxon>
        <taxon>Pelolinea</taxon>
    </lineage>
</organism>
<feature type="transmembrane region" description="Helical" evidence="6">
    <location>
        <begin position="110"/>
        <end position="134"/>
    </location>
</feature>
<keyword evidence="4 6" id="KW-1133">Transmembrane helix</keyword>
<reference evidence="7 8" key="1">
    <citation type="submission" date="2018-08" db="EMBL/GenBank/DDBJ databases">
        <title>Genomic Encyclopedia of Type Strains, Phase IV (KMG-IV): sequencing the most valuable type-strain genomes for metagenomic binning, comparative biology and taxonomic classification.</title>
        <authorList>
            <person name="Goeker M."/>
        </authorList>
    </citation>
    <scope>NUCLEOTIDE SEQUENCE [LARGE SCALE GENOMIC DNA]</scope>
    <source>
        <strain evidence="7 8">DSM 23923</strain>
    </source>
</reference>
<feature type="transmembrane region" description="Helical" evidence="6">
    <location>
        <begin position="39"/>
        <end position="61"/>
    </location>
</feature>
<feature type="transmembrane region" description="Helical" evidence="6">
    <location>
        <begin position="146"/>
        <end position="167"/>
    </location>
</feature>
<name>A0A347ZRB3_9CHLR</name>
<proteinExistence type="predicted"/>
<dbReference type="GO" id="GO:0005886">
    <property type="term" value="C:plasma membrane"/>
    <property type="evidence" value="ECO:0007669"/>
    <property type="project" value="UniProtKB-SubCell"/>
</dbReference>
<dbReference type="EMBL" id="QUMS01000001">
    <property type="protein sequence ID" value="REG11600.1"/>
    <property type="molecule type" value="Genomic_DNA"/>
</dbReference>
<evidence type="ECO:0000256" key="6">
    <source>
        <dbReference type="SAM" id="Phobius"/>
    </source>
</evidence>
<comment type="caution">
    <text evidence="7">The sequence shown here is derived from an EMBL/GenBank/DDBJ whole genome shotgun (WGS) entry which is preliminary data.</text>
</comment>
<keyword evidence="5 6" id="KW-0472">Membrane</keyword>
<evidence type="ECO:0000313" key="7">
    <source>
        <dbReference type="EMBL" id="REG11600.1"/>
    </source>
</evidence>
<dbReference type="OrthoDB" id="9342487at2"/>
<evidence type="ECO:0000256" key="5">
    <source>
        <dbReference type="ARBA" id="ARBA00023136"/>
    </source>
</evidence>
<feature type="transmembrane region" description="Helical" evidence="6">
    <location>
        <begin position="173"/>
        <end position="197"/>
    </location>
</feature>
<comment type="subcellular location">
    <subcellularLocation>
        <location evidence="1">Cell membrane</location>
        <topology evidence="1">Multi-pass membrane protein</topology>
    </subcellularLocation>
</comment>
<dbReference type="AlphaFoldDB" id="A0A347ZRB3"/>
<dbReference type="PANTHER" id="PTHR30086:SF20">
    <property type="entry name" value="ARGININE EXPORTER PROTEIN ARGO-RELATED"/>
    <property type="match status" value="1"/>
</dbReference>
<evidence type="ECO:0000256" key="3">
    <source>
        <dbReference type="ARBA" id="ARBA00022692"/>
    </source>
</evidence>
<evidence type="ECO:0000256" key="4">
    <source>
        <dbReference type="ARBA" id="ARBA00022989"/>
    </source>
</evidence>
<dbReference type="Pfam" id="PF01810">
    <property type="entry name" value="LysE"/>
    <property type="match status" value="1"/>
</dbReference>
<dbReference type="InterPro" id="IPR001123">
    <property type="entry name" value="LeuE-type"/>
</dbReference>
<dbReference type="RefSeq" id="WP_116224724.1">
    <property type="nucleotide sequence ID" value="NZ_AP018437.1"/>
</dbReference>
<evidence type="ECO:0000256" key="1">
    <source>
        <dbReference type="ARBA" id="ARBA00004651"/>
    </source>
</evidence>
<dbReference type="PANTHER" id="PTHR30086">
    <property type="entry name" value="ARGININE EXPORTER PROTEIN ARGO"/>
    <property type="match status" value="1"/>
</dbReference>
<keyword evidence="8" id="KW-1185">Reference proteome</keyword>
<keyword evidence="3 6" id="KW-0812">Transmembrane</keyword>
<evidence type="ECO:0000313" key="8">
    <source>
        <dbReference type="Proteomes" id="UP000256388"/>
    </source>
</evidence>
<feature type="transmembrane region" description="Helical" evidence="6">
    <location>
        <begin position="73"/>
        <end position="98"/>
    </location>
</feature>
<protein>
    <submittedName>
        <fullName evidence="7">Threonine/homoserine/homoserine lactone efflux protein</fullName>
    </submittedName>
</protein>
<sequence>MVVKGFRFGMLLQIAMGPVCLLILQTAIASGFSTAESGVLAVVLVDALFIFAAIWGIGMLFNRFPQTKAVLKIFGGIVLILFGLSSILGVYGISLLPGLNLNAHADSQSFFFTMLLLTLSNPLTILFWAGVFSTKLAEENFQRSQAYAFGSGAVLSTAVFLSLVSFLGSLANAYISSTFIQILNFIVGLVLIGFGLYTMRKKV</sequence>